<dbReference type="Proteomes" id="UP001295444">
    <property type="component" value="Chromosome 02"/>
</dbReference>
<keyword evidence="2" id="KW-1185">Reference proteome</keyword>
<accession>A0AAD1RBQ5</accession>
<dbReference type="AlphaFoldDB" id="A0AAD1RBQ5"/>
<proteinExistence type="predicted"/>
<evidence type="ECO:0000313" key="2">
    <source>
        <dbReference type="Proteomes" id="UP001295444"/>
    </source>
</evidence>
<name>A0AAD1RBQ5_PELCU</name>
<gene>
    <name evidence="1" type="ORF">PECUL_23A008316</name>
</gene>
<sequence>MVNTVITPTGIAPLSILTSTDHPTSQQYFQYAQLSHFLKGEPHLLRGTRAHTKYETYCTTHSLQIKHLSIFYRLLNTINLTPPPPFTAAWETELGITIPVGTWHKIFIYAHTTSISTAVRESTYKRISRWHYSPAKVHAIFPTAPDTCWRCGQPKGTTAHIWWLCPAIQTYWRGLGGLIKAITGHQLPQSPETFLFLVHTTHIPNLQRKLVNHLLTAANMLIPLKWKSTRAPSVREWIQKVEFIRTMEELDASYSNKYTTYTLTWQPWLTYLGNRAT</sequence>
<reference evidence="1" key="1">
    <citation type="submission" date="2022-03" db="EMBL/GenBank/DDBJ databases">
        <authorList>
            <person name="Alioto T."/>
            <person name="Alioto T."/>
            <person name="Gomez Garrido J."/>
        </authorList>
    </citation>
    <scope>NUCLEOTIDE SEQUENCE</scope>
</reference>
<evidence type="ECO:0000313" key="1">
    <source>
        <dbReference type="EMBL" id="CAH2247669.1"/>
    </source>
</evidence>
<evidence type="ECO:0008006" key="3">
    <source>
        <dbReference type="Google" id="ProtNLM"/>
    </source>
</evidence>
<organism evidence="1 2">
    <name type="scientific">Pelobates cultripes</name>
    <name type="common">Western spadefoot toad</name>
    <dbReference type="NCBI Taxonomy" id="61616"/>
    <lineage>
        <taxon>Eukaryota</taxon>
        <taxon>Metazoa</taxon>
        <taxon>Chordata</taxon>
        <taxon>Craniata</taxon>
        <taxon>Vertebrata</taxon>
        <taxon>Euteleostomi</taxon>
        <taxon>Amphibia</taxon>
        <taxon>Batrachia</taxon>
        <taxon>Anura</taxon>
        <taxon>Pelobatoidea</taxon>
        <taxon>Pelobatidae</taxon>
        <taxon>Pelobates</taxon>
    </lineage>
</organism>
<dbReference type="EMBL" id="OW240913">
    <property type="protein sequence ID" value="CAH2247669.1"/>
    <property type="molecule type" value="Genomic_DNA"/>
</dbReference>
<protein>
    <recommendedName>
        <fullName evidence="3">Reverse transcriptase zinc-binding domain-containing protein</fullName>
    </recommendedName>
</protein>